<accession>D4XUA5</accession>
<dbReference type="EMBL" id="ADMT01000238">
    <property type="protein sequence ID" value="EFF81215.1"/>
    <property type="molecule type" value="Genomic_DNA"/>
</dbReference>
<evidence type="ECO:0000313" key="1">
    <source>
        <dbReference type="EMBL" id="EFF81215.1"/>
    </source>
</evidence>
<dbReference type="Proteomes" id="UP000003085">
    <property type="component" value="Unassembled WGS sequence"/>
</dbReference>
<comment type="caution">
    <text evidence="1">The sequence shown here is derived from an EMBL/GenBank/DDBJ whole genome shotgun (WGS) entry which is preliminary data.</text>
</comment>
<evidence type="ECO:0000313" key="2">
    <source>
        <dbReference type="Proteomes" id="UP000003085"/>
    </source>
</evidence>
<protein>
    <submittedName>
        <fullName evidence="1">Uncharacterized protein</fullName>
    </submittedName>
</protein>
<name>D4XUA5_ACIHA</name>
<dbReference type="AlphaFoldDB" id="D4XUA5"/>
<organism evidence="1 2">
    <name type="scientific">Acinetobacter haemolyticus ATCC 19194</name>
    <dbReference type="NCBI Taxonomy" id="707232"/>
    <lineage>
        <taxon>Bacteria</taxon>
        <taxon>Pseudomonadati</taxon>
        <taxon>Pseudomonadota</taxon>
        <taxon>Gammaproteobacteria</taxon>
        <taxon>Moraxellales</taxon>
        <taxon>Moraxellaceae</taxon>
        <taxon>Acinetobacter</taxon>
    </lineage>
</organism>
<proteinExistence type="predicted"/>
<dbReference type="HOGENOM" id="CLU_1438231_0_0_6"/>
<gene>
    <name evidence="1" type="ORF">HMP0015_3297</name>
</gene>
<sequence length="188" mass="21977">MLNDHQLKTTSSLELGDIQTILDQGLVAYLGDARLDKHHPERSILYAQRDELVAEMIGLAIWFQQTILYPFADQQARQLQEMQKHLGEQLNDMTLSSGLFAYQYEKQQRAQDLCVWLQRKLDKGTEFEKIQAAWVSLRELKHFHLDEGEEKIAQLQRSLEHYRQIRLKQIVMVQPTVAISPVQPHDDQ</sequence>
<reference evidence="2" key="1">
    <citation type="submission" date="2010-03" db="EMBL/GenBank/DDBJ databases">
        <title>Complete sequence of Mobiluncus curtisii ATCC 43063.</title>
        <authorList>
            <person name="Muzny D."/>
            <person name="Qin X."/>
            <person name="Deng J."/>
            <person name="Jiang H."/>
            <person name="Liu Y."/>
            <person name="Qu J."/>
            <person name="Song X.-Z."/>
            <person name="Zhang L."/>
            <person name="Thornton R."/>
            <person name="Coyle M."/>
            <person name="Francisco L."/>
            <person name="Jackson L."/>
            <person name="Javaid M."/>
            <person name="Korchina V."/>
            <person name="Kovar C."/>
            <person name="Mata R."/>
            <person name="Mathew T."/>
            <person name="Ngo R."/>
            <person name="Nguyen L."/>
            <person name="Nguyen N."/>
            <person name="Okwuonu G."/>
            <person name="Ongeri F."/>
            <person name="Pham C."/>
            <person name="Simmons D."/>
            <person name="Wilczek-Boney K."/>
            <person name="Hale W."/>
            <person name="Jakkamsetti A."/>
            <person name="Pham P."/>
            <person name="Ruth R."/>
            <person name="San Lucas F."/>
            <person name="Warren J."/>
            <person name="Zhang J."/>
            <person name="Zhao Z."/>
            <person name="Zhou C."/>
            <person name="Zhu D."/>
            <person name="Lee S."/>
            <person name="Bess C."/>
            <person name="Blankenburg K."/>
            <person name="Forbes L."/>
            <person name="Fu Q."/>
            <person name="Gubbala S."/>
            <person name="Hirani K."/>
            <person name="Jayaseelan J.C."/>
            <person name="Lara F."/>
            <person name="Munidasa M."/>
            <person name="Palculict T."/>
            <person name="Patil S."/>
            <person name="Pu L.-L."/>
            <person name="Saada N."/>
            <person name="Tang L."/>
            <person name="Weissenberger G."/>
            <person name="Zhu Y."/>
            <person name="Hemphill L."/>
            <person name="Shang Y."/>
            <person name="Youmans B."/>
            <person name="Ayvaz T."/>
            <person name="Ross M."/>
            <person name="Santibanez J."/>
            <person name="Aqrawi P."/>
            <person name="Gross S."/>
            <person name="Joshi V."/>
            <person name="Fowler G."/>
            <person name="Nazareth L."/>
            <person name="Reid J."/>
            <person name="Worley K."/>
            <person name="Petrosino J."/>
            <person name="Highlander S."/>
            <person name="Gibbs R."/>
            <person name="Gibbs R."/>
        </authorList>
    </citation>
    <scope>NUCLEOTIDE SEQUENCE [LARGE SCALE GENOMIC DNA]</scope>
    <source>
        <strain evidence="2">ATCC 19194</strain>
    </source>
</reference>